<comment type="caution">
    <text evidence="1">The sequence shown here is derived from an EMBL/GenBank/DDBJ whole genome shotgun (WGS) entry which is preliminary data.</text>
</comment>
<proteinExistence type="predicted"/>
<name>A0ABW4P1L7_9NOCA</name>
<dbReference type="InterPro" id="IPR027304">
    <property type="entry name" value="Trigger_fact/SurA_dom_sf"/>
</dbReference>
<organism evidence="1 2">
    <name type="scientific">Rhodococcus gannanensis</name>
    <dbReference type="NCBI Taxonomy" id="1960308"/>
    <lineage>
        <taxon>Bacteria</taxon>
        <taxon>Bacillati</taxon>
        <taxon>Actinomycetota</taxon>
        <taxon>Actinomycetes</taxon>
        <taxon>Mycobacteriales</taxon>
        <taxon>Nocardiaceae</taxon>
        <taxon>Rhodococcus</taxon>
    </lineage>
</organism>
<dbReference type="RefSeq" id="WP_378484170.1">
    <property type="nucleotide sequence ID" value="NZ_JBHUFB010000007.1"/>
</dbReference>
<dbReference type="InterPro" id="IPR030985">
    <property type="entry name" value="PpiC-rel_mature"/>
</dbReference>
<dbReference type="SUPFAM" id="SSF109998">
    <property type="entry name" value="Triger factor/SurA peptide-binding domain-like"/>
    <property type="match status" value="1"/>
</dbReference>
<dbReference type="NCBIfam" id="TIGR04500">
    <property type="entry name" value="PpiC_rel_mature"/>
    <property type="match status" value="1"/>
</dbReference>
<sequence length="355" mass="38684">MAHPTDTVTADDSPTTLLADALGLLRRLDPREAGAERALEPLRACHPGSRMRLLRHREAVDESVHFGLLITEPGAGTTTLSWTPEHAVPWSLRGSQRTAESMLLRVNGEPLAIEEAMGYLDVLWEETQLLERLVTVCLVRQELAERPVRLDPEALQHAMDAFRRARGLLTPDATGEWMRERGLGIEALEDLVEREAAIAELKARILAERPVDRSELDRARIVRVRFTERSLADAFVAMVRGRTGACDVRAVASAAAGAFAVASAVTGTEFLEVPANSVGRSAAGTVLGPHADGDGDGWTVTQVVAVFPATPGPRTDRQVADLAFERWVADRRRDARIEWFWGPAAKTPTGAVTST</sequence>
<evidence type="ECO:0000313" key="1">
    <source>
        <dbReference type="EMBL" id="MFD1811639.1"/>
    </source>
</evidence>
<dbReference type="Proteomes" id="UP001597286">
    <property type="component" value="Unassembled WGS sequence"/>
</dbReference>
<reference evidence="2" key="1">
    <citation type="journal article" date="2019" name="Int. J. Syst. Evol. Microbiol.">
        <title>The Global Catalogue of Microorganisms (GCM) 10K type strain sequencing project: providing services to taxonomists for standard genome sequencing and annotation.</title>
        <authorList>
            <consortium name="The Broad Institute Genomics Platform"/>
            <consortium name="The Broad Institute Genome Sequencing Center for Infectious Disease"/>
            <person name="Wu L."/>
            <person name="Ma J."/>
        </authorList>
    </citation>
    <scope>NUCLEOTIDE SEQUENCE [LARGE SCALE GENOMIC DNA]</scope>
    <source>
        <strain evidence="2">DT72</strain>
    </source>
</reference>
<keyword evidence="2" id="KW-1185">Reference proteome</keyword>
<protein>
    <submittedName>
        <fullName evidence="1">TIGR04500 family putative peptide maturation system protein</fullName>
    </submittedName>
</protein>
<gene>
    <name evidence="1" type="ORF">ACFSJG_05390</name>
</gene>
<evidence type="ECO:0000313" key="2">
    <source>
        <dbReference type="Proteomes" id="UP001597286"/>
    </source>
</evidence>
<accession>A0ABW4P1L7</accession>
<dbReference type="EMBL" id="JBHUFB010000007">
    <property type="protein sequence ID" value="MFD1811639.1"/>
    <property type="molecule type" value="Genomic_DNA"/>
</dbReference>